<keyword evidence="10 12" id="KW-0456">Lyase</keyword>
<dbReference type="HOGENOM" id="CLU_012862_3_3_7"/>
<evidence type="ECO:0000256" key="1">
    <source>
        <dbReference type="ARBA" id="ARBA00008343"/>
    </source>
</evidence>
<feature type="binding site" evidence="12">
    <location>
        <position position="189"/>
    </location>
    <ligand>
        <name>[4Fe-4S] cluster</name>
        <dbReference type="ChEBI" id="CHEBI:49883"/>
    </ligand>
</feature>
<organism evidence="15">
    <name type="scientific">Nitratidesulfovibrio vulgaris (strain DSM 19637 / Miyazaki F)</name>
    <name type="common">Desulfovibrio vulgaris</name>
    <dbReference type="NCBI Taxonomy" id="883"/>
    <lineage>
        <taxon>Bacteria</taxon>
        <taxon>Pseudomonadati</taxon>
        <taxon>Thermodesulfobacteriota</taxon>
        <taxon>Desulfovibrionia</taxon>
        <taxon>Desulfovibrionales</taxon>
        <taxon>Desulfovibrionaceae</taxon>
        <taxon>Nitratidesulfovibrio</taxon>
    </lineage>
</organism>
<dbReference type="EC" id="4.2.99.18" evidence="12"/>
<dbReference type="GO" id="GO:0019104">
    <property type="term" value="F:DNA N-glycosylase activity"/>
    <property type="evidence" value="ECO:0007669"/>
    <property type="project" value="UniProtKB-UniRule"/>
</dbReference>
<feature type="region of interest" description="Disordered" evidence="13">
    <location>
        <begin position="212"/>
        <end position="281"/>
    </location>
</feature>
<dbReference type="Gene3D" id="1.10.1670.10">
    <property type="entry name" value="Helix-hairpin-Helix base-excision DNA repair enzymes (C-terminal)"/>
    <property type="match status" value="1"/>
</dbReference>
<accession>B8DSB9</accession>
<gene>
    <name evidence="12" type="primary">nth</name>
    <name evidence="15" type="ordered locus">DvMF_2937</name>
</gene>
<dbReference type="eggNOG" id="COG0177">
    <property type="taxonomic scope" value="Bacteria"/>
</dbReference>
<dbReference type="InterPro" id="IPR003265">
    <property type="entry name" value="HhH-GPD_domain"/>
</dbReference>
<feature type="binding site" evidence="12">
    <location>
        <position position="199"/>
    </location>
    <ligand>
        <name>[4Fe-4S] cluster</name>
        <dbReference type="ChEBI" id="CHEBI:49883"/>
    </ligand>
</feature>
<dbReference type="PANTHER" id="PTHR10359:SF18">
    <property type="entry name" value="ENDONUCLEASE III"/>
    <property type="match status" value="1"/>
</dbReference>
<reference evidence="15" key="1">
    <citation type="submission" date="2008-10" db="EMBL/GenBank/DDBJ databases">
        <title>Complete sequence of Desulfovibrio vulgaris str. 'Miyazaki F'.</title>
        <authorList>
            <person name="Lucas S."/>
            <person name="Copeland A."/>
            <person name="Lapidus A."/>
            <person name="Glavina del Rio T."/>
            <person name="Dalin E."/>
            <person name="Tice H."/>
            <person name="Bruce D."/>
            <person name="Goodwin L."/>
            <person name="Pitluck S."/>
            <person name="Sims D."/>
            <person name="Brettin T."/>
            <person name="Detter J.C."/>
            <person name="Han C."/>
            <person name="Larimer F."/>
            <person name="Land M."/>
            <person name="Hauser L."/>
            <person name="Kyrpides N."/>
            <person name="Mikhailova N."/>
            <person name="Hazen T.C."/>
            <person name="Richardson P."/>
        </authorList>
    </citation>
    <scope>NUCLEOTIDE SEQUENCE</scope>
    <source>
        <strain evidence="15">Miyazaki F</strain>
    </source>
</reference>
<keyword evidence="7 12" id="KW-0411">Iron-sulfur</keyword>
<dbReference type="HAMAP" id="MF_00942">
    <property type="entry name" value="Nth"/>
    <property type="match status" value="1"/>
</dbReference>
<evidence type="ECO:0000313" key="15">
    <source>
        <dbReference type="EMBL" id="ACL09874.1"/>
    </source>
</evidence>
<keyword evidence="6 12" id="KW-0408">Iron</keyword>
<dbReference type="PROSITE" id="PS01155">
    <property type="entry name" value="ENDONUCLEASE_III_2"/>
    <property type="match status" value="1"/>
</dbReference>
<proteinExistence type="inferred from homology"/>
<dbReference type="Pfam" id="PF00730">
    <property type="entry name" value="HhH-GPD"/>
    <property type="match status" value="1"/>
</dbReference>
<comment type="function">
    <text evidence="12">DNA repair enzyme that has both DNA N-glycosylase activity and AP-lyase activity. The DNA N-glycosylase activity releases various damaged pyrimidines from DNA by cleaving the N-glycosidic bond, leaving an AP (apurinic/apyrimidinic) site. The AP-lyase activity cleaves the phosphodiester bond 3' to the AP site by a beta-elimination, leaving a 3'-terminal unsaturated sugar and a product with a terminal 5'-phosphate.</text>
</comment>
<dbReference type="FunFam" id="1.10.1670.10:FF:000001">
    <property type="entry name" value="Endonuclease III"/>
    <property type="match status" value="1"/>
</dbReference>
<dbReference type="AlphaFoldDB" id="B8DSB9"/>
<dbReference type="Pfam" id="PF00633">
    <property type="entry name" value="HHH"/>
    <property type="match status" value="1"/>
</dbReference>
<keyword evidence="15" id="KW-0255">Endonuclease</keyword>
<dbReference type="GO" id="GO:0140078">
    <property type="term" value="F:class I DNA-(apurinic or apyrimidinic site) endonuclease activity"/>
    <property type="evidence" value="ECO:0007669"/>
    <property type="project" value="UniProtKB-EC"/>
</dbReference>
<feature type="compositionally biased region" description="Basic residues" evidence="13">
    <location>
        <begin position="256"/>
        <end position="268"/>
    </location>
</feature>
<dbReference type="GO" id="GO:0003677">
    <property type="term" value="F:DNA binding"/>
    <property type="evidence" value="ECO:0007669"/>
    <property type="project" value="UniProtKB-UniRule"/>
</dbReference>
<dbReference type="InterPro" id="IPR005759">
    <property type="entry name" value="Nth"/>
</dbReference>
<evidence type="ECO:0000256" key="3">
    <source>
        <dbReference type="ARBA" id="ARBA00022723"/>
    </source>
</evidence>
<feature type="domain" description="HhH-GPD" evidence="14">
    <location>
        <begin position="39"/>
        <end position="187"/>
    </location>
</feature>
<feature type="binding site" evidence="12">
    <location>
        <position position="196"/>
    </location>
    <ligand>
        <name>[4Fe-4S] cluster</name>
        <dbReference type="ChEBI" id="CHEBI:49883"/>
    </ligand>
</feature>
<dbReference type="InterPro" id="IPR004036">
    <property type="entry name" value="Endonuclease-III-like_CS2"/>
</dbReference>
<dbReference type="EMBL" id="CP001197">
    <property type="protein sequence ID" value="ACL09874.1"/>
    <property type="molecule type" value="Genomic_DNA"/>
</dbReference>
<sequence length="281" mass="30483">MQTADRAARVLELLRLRYPTRETHLVAQNAWELLVATVLAAQCTDVRVNQVTPGLFSRWPGPAELARATQEELEEVIHSTGFYRNKATNLLGAARRVTDVHGGEVPRTMAELVQLPGVARKTANVVLWGAYGINEGIAVDTHVKRIAFRMGFTESVDPVQIERDLMDLFPRDAWGDVNHMLVWFGRHVCDARAPRCGECEMIEVCPRHGVGQKEGAATKVRKPRSGKSGGKSDEAAQGVGSEARPEGKGAATGFGKPRKPTMGGRRRAGNVGRSGSSGGKP</sequence>
<dbReference type="InterPro" id="IPR000445">
    <property type="entry name" value="HhH_motif"/>
</dbReference>
<comment type="cofactor">
    <cofactor evidence="12">
        <name>[4Fe-4S] cluster</name>
        <dbReference type="ChEBI" id="CHEBI:49883"/>
    </cofactor>
    <text evidence="12">Binds 1 [4Fe-4S] cluster.</text>
</comment>
<keyword evidence="9 12" id="KW-0234">DNA repair</keyword>
<evidence type="ECO:0000256" key="9">
    <source>
        <dbReference type="ARBA" id="ARBA00023204"/>
    </source>
</evidence>
<dbReference type="InterPro" id="IPR011257">
    <property type="entry name" value="DNA_glycosylase"/>
</dbReference>
<dbReference type="SMART" id="SM00478">
    <property type="entry name" value="ENDO3c"/>
    <property type="match status" value="1"/>
</dbReference>
<comment type="catalytic activity">
    <reaction evidence="12">
        <text>2'-deoxyribonucleotide-(2'-deoxyribose 5'-phosphate)-2'-deoxyribonucleotide-DNA = a 3'-end 2'-deoxyribonucleotide-(2,3-dehydro-2,3-deoxyribose 5'-phosphate)-DNA + a 5'-end 5'-phospho-2'-deoxyribonucleoside-DNA + H(+)</text>
        <dbReference type="Rhea" id="RHEA:66592"/>
        <dbReference type="Rhea" id="RHEA-COMP:13180"/>
        <dbReference type="Rhea" id="RHEA-COMP:16897"/>
        <dbReference type="Rhea" id="RHEA-COMP:17067"/>
        <dbReference type="ChEBI" id="CHEBI:15378"/>
        <dbReference type="ChEBI" id="CHEBI:136412"/>
        <dbReference type="ChEBI" id="CHEBI:157695"/>
        <dbReference type="ChEBI" id="CHEBI:167181"/>
        <dbReference type="EC" id="4.2.99.18"/>
    </reaction>
</comment>
<keyword evidence="2 12" id="KW-0004">4Fe-4S</keyword>
<evidence type="ECO:0000256" key="2">
    <source>
        <dbReference type="ARBA" id="ARBA00022485"/>
    </source>
</evidence>
<dbReference type="InterPro" id="IPR023170">
    <property type="entry name" value="HhH_base_excis_C"/>
</dbReference>
<dbReference type="GO" id="GO:0051539">
    <property type="term" value="F:4 iron, 4 sulfur cluster binding"/>
    <property type="evidence" value="ECO:0007669"/>
    <property type="project" value="UniProtKB-UniRule"/>
</dbReference>
<feature type="binding site" evidence="12">
    <location>
        <position position="205"/>
    </location>
    <ligand>
        <name>[4Fe-4S] cluster</name>
        <dbReference type="ChEBI" id="CHEBI:49883"/>
    </ligand>
</feature>
<keyword evidence="15" id="KW-0540">Nuclease</keyword>
<protein>
    <recommendedName>
        <fullName evidence="12">Endonuclease III</fullName>
        <ecNumber evidence="12">4.2.99.18</ecNumber>
    </recommendedName>
    <alternativeName>
        <fullName evidence="12">DNA-(apurinic or apyrimidinic site) lyase</fullName>
    </alternativeName>
</protein>
<evidence type="ECO:0000256" key="13">
    <source>
        <dbReference type="SAM" id="MobiDB-lite"/>
    </source>
</evidence>
<evidence type="ECO:0000256" key="11">
    <source>
        <dbReference type="ARBA" id="ARBA00023295"/>
    </source>
</evidence>
<dbReference type="SUPFAM" id="SSF48150">
    <property type="entry name" value="DNA-glycosylase"/>
    <property type="match status" value="1"/>
</dbReference>
<dbReference type="CDD" id="cd00056">
    <property type="entry name" value="ENDO3c"/>
    <property type="match status" value="1"/>
</dbReference>
<keyword evidence="3 12" id="KW-0479">Metal-binding</keyword>
<dbReference type="FunFam" id="1.10.340.30:FF:000001">
    <property type="entry name" value="Endonuclease III"/>
    <property type="match status" value="1"/>
</dbReference>
<evidence type="ECO:0000259" key="14">
    <source>
        <dbReference type="SMART" id="SM00478"/>
    </source>
</evidence>
<evidence type="ECO:0000256" key="12">
    <source>
        <dbReference type="HAMAP-Rule" id="MF_00942"/>
    </source>
</evidence>
<keyword evidence="5 12" id="KW-0378">Hydrolase</keyword>
<dbReference type="NCBIfam" id="TIGR01083">
    <property type="entry name" value="nth"/>
    <property type="match status" value="1"/>
</dbReference>
<evidence type="ECO:0000256" key="8">
    <source>
        <dbReference type="ARBA" id="ARBA00023125"/>
    </source>
</evidence>
<keyword evidence="4 12" id="KW-0227">DNA damage</keyword>
<evidence type="ECO:0000256" key="10">
    <source>
        <dbReference type="ARBA" id="ARBA00023239"/>
    </source>
</evidence>
<dbReference type="PANTHER" id="PTHR10359">
    <property type="entry name" value="A/G-SPECIFIC ADENINE GLYCOSYLASE/ENDONUCLEASE III"/>
    <property type="match status" value="1"/>
</dbReference>
<keyword evidence="11 12" id="KW-0326">Glycosidase</keyword>
<dbReference type="STRING" id="883.DvMF_2937"/>
<comment type="similarity">
    <text evidence="1 12">Belongs to the Nth/MutY family.</text>
</comment>
<keyword evidence="8 12" id="KW-0238">DNA-binding</keyword>
<evidence type="ECO:0000256" key="4">
    <source>
        <dbReference type="ARBA" id="ARBA00022763"/>
    </source>
</evidence>
<dbReference type="Gene3D" id="1.10.340.30">
    <property type="entry name" value="Hypothetical protein, domain 2"/>
    <property type="match status" value="1"/>
</dbReference>
<evidence type="ECO:0000256" key="5">
    <source>
        <dbReference type="ARBA" id="ARBA00022801"/>
    </source>
</evidence>
<evidence type="ECO:0000256" key="6">
    <source>
        <dbReference type="ARBA" id="ARBA00023004"/>
    </source>
</evidence>
<evidence type="ECO:0000256" key="7">
    <source>
        <dbReference type="ARBA" id="ARBA00023014"/>
    </source>
</evidence>
<dbReference type="KEGG" id="dvm:DvMF_2937"/>
<dbReference type="GO" id="GO:0006285">
    <property type="term" value="P:base-excision repair, AP site formation"/>
    <property type="evidence" value="ECO:0007669"/>
    <property type="project" value="TreeGrafter"/>
</dbReference>
<name>B8DSB9_NITV9</name>
<dbReference type="GO" id="GO:0046872">
    <property type="term" value="F:metal ion binding"/>
    <property type="evidence" value="ECO:0007669"/>
    <property type="project" value="UniProtKB-KW"/>
</dbReference>